<protein>
    <submittedName>
        <fullName evidence="3">NADP-dependent 3-hydroxy acid dehydrogenase YdfG</fullName>
    </submittedName>
</protein>
<dbReference type="OrthoDB" id="9810935at2"/>
<organism evidence="3 4">
    <name type="scientific">Palleronia pelagia</name>
    <dbReference type="NCBI Taxonomy" id="387096"/>
    <lineage>
        <taxon>Bacteria</taxon>
        <taxon>Pseudomonadati</taxon>
        <taxon>Pseudomonadota</taxon>
        <taxon>Alphaproteobacteria</taxon>
        <taxon>Rhodobacterales</taxon>
        <taxon>Roseobacteraceae</taxon>
        <taxon>Palleronia</taxon>
    </lineage>
</organism>
<dbReference type="Gene3D" id="3.40.50.720">
    <property type="entry name" value="NAD(P)-binding Rossmann-like Domain"/>
    <property type="match status" value="1"/>
</dbReference>
<dbReference type="AlphaFoldDB" id="A0A1H8LRV6"/>
<reference evidence="4" key="1">
    <citation type="submission" date="2016-10" db="EMBL/GenBank/DDBJ databases">
        <authorList>
            <person name="Varghese N."/>
            <person name="Submissions S."/>
        </authorList>
    </citation>
    <scope>NUCLEOTIDE SEQUENCE [LARGE SCALE GENOMIC DNA]</scope>
    <source>
        <strain evidence="4">DSM 26893</strain>
    </source>
</reference>
<accession>A0A1H8LRV6</accession>
<dbReference type="InterPro" id="IPR002347">
    <property type="entry name" value="SDR_fam"/>
</dbReference>
<keyword evidence="2" id="KW-0560">Oxidoreductase</keyword>
<keyword evidence="4" id="KW-1185">Reference proteome</keyword>
<dbReference type="RefSeq" id="WP_091846672.1">
    <property type="nucleotide sequence ID" value="NZ_FOCM01000011.1"/>
</dbReference>
<comment type="similarity">
    <text evidence="1">Belongs to the short-chain dehydrogenases/reductases (SDR) family.</text>
</comment>
<evidence type="ECO:0000313" key="3">
    <source>
        <dbReference type="EMBL" id="SEO07576.1"/>
    </source>
</evidence>
<dbReference type="GO" id="GO:0016491">
    <property type="term" value="F:oxidoreductase activity"/>
    <property type="evidence" value="ECO:0007669"/>
    <property type="project" value="UniProtKB-KW"/>
</dbReference>
<evidence type="ECO:0000256" key="1">
    <source>
        <dbReference type="ARBA" id="ARBA00006484"/>
    </source>
</evidence>
<dbReference type="PANTHER" id="PTHR44196">
    <property type="entry name" value="DEHYDROGENASE/REDUCTASE SDR FAMILY MEMBER 7B"/>
    <property type="match status" value="1"/>
</dbReference>
<dbReference type="PRINTS" id="PR00081">
    <property type="entry name" value="GDHRDH"/>
</dbReference>
<dbReference type="Pfam" id="PF00106">
    <property type="entry name" value="adh_short"/>
    <property type="match status" value="1"/>
</dbReference>
<proteinExistence type="inferred from homology"/>
<dbReference type="SUPFAM" id="SSF51735">
    <property type="entry name" value="NAD(P)-binding Rossmann-fold domains"/>
    <property type="match status" value="1"/>
</dbReference>
<name>A0A1H8LRV6_9RHOB</name>
<gene>
    <name evidence="3" type="ORF">SAMN04488011_11156</name>
</gene>
<dbReference type="GO" id="GO:0016020">
    <property type="term" value="C:membrane"/>
    <property type="evidence" value="ECO:0007669"/>
    <property type="project" value="TreeGrafter"/>
</dbReference>
<evidence type="ECO:0000256" key="2">
    <source>
        <dbReference type="ARBA" id="ARBA00023002"/>
    </source>
</evidence>
<dbReference type="Proteomes" id="UP000199372">
    <property type="component" value="Unassembled WGS sequence"/>
</dbReference>
<evidence type="ECO:0000313" key="4">
    <source>
        <dbReference type="Proteomes" id="UP000199372"/>
    </source>
</evidence>
<dbReference type="InterPro" id="IPR036291">
    <property type="entry name" value="NAD(P)-bd_dom_sf"/>
</dbReference>
<dbReference type="EMBL" id="FOCM01000011">
    <property type="protein sequence ID" value="SEO07576.1"/>
    <property type="molecule type" value="Genomic_DNA"/>
</dbReference>
<sequence>MANKTLFITGASSGIGAATARAAVAGGWNVALFARSEDKLGVLVDELGDAALALPGDVTDLGALEDAVTRAESHFGGIDAGFANAGRGMKKAGTVEGDADDMRGMVDVNVMGLLWTARAVIPALKKTKGTLILTGSAAGRRHISGSIYGATKWFVHGYAGNMAEEMREWGGRCTVIAPGMVDTPFFDEGKPDKLQPEDVADAVMHAIKADPRAAVREIFLMPQN</sequence>
<dbReference type="PANTHER" id="PTHR44196:SF3">
    <property type="entry name" value="SHORT CHAIN DEHYDROGENASE FAMILY PROTEIN"/>
    <property type="match status" value="1"/>
</dbReference>